<dbReference type="STRING" id="180498.A0A067L7D2"/>
<dbReference type="GO" id="GO:0005774">
    <property type="term" value="C:vacuolar membrane"/>
    <property type="evidence" value="ECO:0007669"/>
    <property type="project" value="TreeGrafter"/>
</dbReference>
<feature type="coiled-coil region" evidence="3">
    <location>
        <begin position="145"/>
        <end position="263"/>
    </location>
</feature>
<dbReference type="InterPro" id="IPR051861">
    <property type="entry name" value="NET_actin-binding_domain"/>
</dbReference>
<evidence type="ECO:0000256" key="3">
    <source>
        <dbReference type="SAM" id="Coils"/>
    </source>
</evidence>
<dbReference type="PANTHER" id="PTHR32258">
    <property type="entry name" value="PROTEIN NETWORKED 4A"/>
    <property type="match status" value="1"/>
</dbReference>
<evidence type="ECO:0000259" key="4">
    <source>
        <dbReference type="PROSITE" id="PS51774"/>
    </source>
</evidence>
<dbReference type="GO" id="GO:0003779">
    <property type="term" value="F:actin binding"/>
    <property type="evidence" value="ECO:0007669"/>
    <property type="project" value="InterPro"/>
</dbReference>
<keyword evidence="6" id="KW-1185">Reference proteome</keyword>
<feature type="coiled-coil region" evidence="3">
    <location>
        <begin position="407"/>
        <end position="441"/>
    </location>
</feature>
<name>A0A067L7D2_JATCU</name>
<dbReference type="OrthoDB" id="1898513at2759"/>
<reference evidence="5 6" key="1">
    <citation type="journal article" date="2014" name="PLoS ONE">
        <title>Global Analysis of Gene Expression Profiles in Physic Nut (Jatropha curcas L.) Seedlings Exposed to Salt Stress.</title>
        <authorList>
            <person name="Zhang L."/>
            <person name="Zhang C."/>
            <person name="Wu P."/>
            <person name="Chen Y."/>
            <person name="Li M."/>
            <person name="Jiang H."/>
            <person name="Wu G."/>
        </authorList>
    </citation>
    <scope>NUCLEOTIDE SEQUENCE [LARGE SCALE GENOMIC DNA]</scope>
    <source>
        <strain evidence="6">cv. GZQX0401</strain>
        <tissue evidence="5">Young leaves</tissue>
    </source>
</reference>
<feature type="coiled-coil region" evidence="3">
    <location>
        <begin position="344"/>
        <end position="371"/>
    </location>
</feature>
<dbReference type="PROSITE" id="PS51774">
    <property type="entry name" value="NAB"/>
    <property type="match status" value="1"/>
</dbReference>
<evidence type="ECO:0000256" key="1">
    <source>
        <dbReference type="ARBA" id="ARBA00023054"/>
    </source>
</evidence>
<dbReference type="EMBL" id="KK914330">
    <property type="protein sequence ID" value="KDP40415.1"/>
    <property type="molecule type" value="Genomic_DNA"/>
</dbReference>
<dbReference type="PANTHER" id="PTHR32258:SF14">
    <property type="entry name" value="GB|AAF19561.1"/>
    <property type="match status" value="1"/>
</dbReference>
<evidence type="ECO:0000313" key="5">
    <source>
        <dbReference type="EMBL" id="KDP40415.1"/>
    </source>
</evidence>
<dbReference type="InterPro" id="IPR011684">
    <property type="entry name" value="NAB"/>
</dbReference>
<comment type="similarity">
    <text evidence="2">Belongs to the NET family.</text>
</comment>
<protein>
    <recommendedName>
        <fullName evidence="4">NAB domain-containing protein</fullName>
    </recommendedName>
</protein>
<dbReference type="AlphaFoldDB" id="A0A067L7D2"/>
<organism evidence="5 6">
    <name type="scientific">Jatropha curcas</name>
    <name type="common">Barbados nut</name>
    <dbReference type="NCBI Taxonomy" id="180498"/>
    <lineage>
        <taxon>Eukaryota</taxon>
        <taxon>Viridiplantae</taxon>
        <taxon>Streptophyta</taxon>
        <taxon>Embryophyta</taxon>
        <taxon>Tracheophyta</taxon>
        <taxon>Spermatophyta</taxon>
        <taxon>Magnoliopsida</taxon>
        <taxon>eudicotyledons</taxon>
        <taxon>Gunneridae</taxon>
        <taxon>Pentapetalae</taxon>
        <taxon>rosids</taxon>
        <taxon>fabids</taxon>
        <taxon>Malpighiales</taxon>
        <taxon>Euphorbiaceae</taxon>
        <taxon>Crotonoideae</taxon>
        <taxon>Jatropheae</taxon>
        <taxon>Jatropha</taxon>
    </lineage>
</organism>
<sequence>MDQGANLVLKMIEQEGASLAKKAEMCKQARPELISEIEEFYSMYRSLAERYDHLNAELYKSMPPEFQMEGAGSAPDTPTLTPDQKLVSNKTGHRVLSVSSGGASLPMNTNRKSLHQKIIEFGTTLPSMEEKLEMDVEEDGDGVFNVDENENYKEMLSKIIRYEEELKVSKLKLQLSEEEVTRFKSELAESECFMELAENLQAQLESANGDIKMREADLEVERTRVIELQKQLADDVNELQAQLKLVQEEKAMLKANLDSESQQETFLVEKAHLQSNISSLSEKEILLEARLREQKLLGQSIEDKLCQCQTEKMELQCSHNTQILRLQAEISQLKFELTERCGQVEILNKNLDSLKFKCDMLMAEKDEMNAKVKTLVADLSSRDIQIGQMEEHLRSKHMENVELIAGSESVQKQVHELRLRVVELEKEVDRQRGELSAGAEEKREAIRQLCRSLDHYRNGYKELYQVFVQHKRHKVMAS</sequence>
<evidence type="ECO:0000313" key="6">
    <source>
        <dbReference type="Proteomes" id="UP000027138"/>
    </source>
</evidence>
<gene>
    <name evidence="5" type="ORF">JCGZ_03765</name>
</gene>
<proteinExistence type="inferred from homology"/>
<feature type="domain" description="NAB" evidence="4">
    <location>
        <begin position="1"/>
        <end position="58"/>
    </location>
</feature>
<evidence type="ECO:0000256" key="2">
    <source>
        <dbReference type="ARBA" id="ARBA00038006"/>
    </source>
</evidence>
<accession>A0A067L7D2</accession>
<keyword evidence="1 3" id="KW-0175">Coiled coil</keyword>
<dbReference type="Pfam" id="PF07765">
    <property type="entry name" value="KIP1"/>
    <property type="match status" value="1"/>
</dbReference>
<dbReference type="Proteomes" id="UP000027138">
    <property type="component" value="Unassembled WGS sequence"/>
</dbReference>